<dbReference type="EMBL" id="CAIX01000300">
    <property type="protein sequence ID" value="CCI10568.1"/>
    <property type="molecule type" value="Genomic_DNA"/>
</dbReference>
<feature type="compositionally biased region" description="Basic and acidic residues" evidence="1">
    <location>
        <begin position="97"/>
        <end position="126"/>
    </location>
</feature>
<dbReference type="Proteomes" id="UP000053237">
    <property type="component" value="Unassembled WGS sequence"/>
</dbReference>
<proteinExistence type="predicted"/>
<gene>
    <name evidence="2" type="ORF">BN9_107910</name>
</gene>
<evidence type="ECO:0000256" key="1">
    <source>
        <dbReference type="SAM" id="MobiDB-lite"/>
    </source>
</evidence>
<organism evidence="2 3">
    <name type="scientific">Albugo candida</name>
    <dbReference type="NCBI Taxonomy" id="65357"/>
    <lineage>
        <taxon>Eukaryota</taxon>
        <taxon>Sar</taxon>
        <taxon>Stramenopiles</taxon>
        <taxon>Oomycota</taxon>
        <taxon>Peronosporomycetes</taxon>
        <taxon>Albuginales</taxon>
        <taxon>Albuginaceae</taxon>
        <taxon>Albugo</taxon>
    </lineage>
</organism>
<feature type="region of interest" description="Disordered" evidence="1">
    <location>
        <begin position="80"/>
        <end position="126"/>
    </location>
</feature>
<keyword evidence="3" id="KW-1185">Reference proteome</keyword>
<dbReference type="OrthoDB" id="122591at2759"/>
<dbReference type="AlphaFoldDB" id="A0A024FTV5"/>
<dbReference type="InParanoid" id="A0A024FTV5"/>
<sequence length="213" mass="23760">MDEKFRIPHRILVSKLVQCIAKIGEEMTILPLLEYLNEKDRSRLNFNMWAKEKINLNRCVRVLPHESVTNAFLVQKARLVSSPSPPQDPLAASPGALDRHAVDEKTGDSVDISQSREHGNSEHSADCMDRLGELIGNMMRDLTRNAWSGPNCPLVDPATRIGDTEEGIEIALHVPRGMELAEDESKRLGTTDKSVVALKLRKSLYGLEQAGRL</sequence>
<comment type="caution">
    <text evidence="2">The sequence shown here is derived from an EMBL/GenBank/DDBJ whole genome shotgun (WGS) entry which is preliminary data.</text>
</comment>
<protein>
    <submittedName>
        <fullName evidence="2">Uncharacterized protein</fullName>
    </submittedName>
</protein>
<reference evidence="2 3" key="1">
    <citation type="submission" date="2012-05" db="EMBL/GenBank/DDBJ databases">
        <title>Recombination and specialization in a pathogen metapopulation.</title>
        <authorList>
            <person name="Gardiner A."/>
            <person name="Kemen E."/>
            <person name="Schultz-Larsen T."/>
            <person name="MacLean D."/>
            <person name="Van Oosterhout C."/>
            <person name="Jones J.D.G."/>
        </authorList>
    </citation>
    <scope>NUCLEOTIDE SEQUENCE [LARGE SCALE GENOMIC DNA]</scope>
    <source>
        <strain evidence="2 3">Ac Nc2</strain>
    </source>
</reference>
<evidence type="ECO:0000313" key="3">
    <source>
        <dbReference type="Proteomes" id="UP000053237"/>
    </source>
</evidence>
<evidence type="ECO:0000313" key="2">
    <source>
        <dbReference type="EMBL" id="CCI10568.1"/>
    </source>
</evidence>
<accession>A0A024FTV5</accession>
<name>A0A024FTV5_9STRA</name>